<evidence type="ECO:0000313" key="1">
    <source>
        <dbReference type="EMBL" id="PIT62054.1"/>
    </source>
</evidence>
<dbReference type="InterPro" id="IPR010183">
    <property type="entry name" value="Phage_lambda_Bet"/>
</dbReference>
<reference evidence="1 2" key="1">
    <citation type="journal article" date="2017" name="MBio">
        <title>Type VI secretion-mediated competition in the bee gut microbiome.</title>
        <authorList>
            <person name="Steele M.I."/>
            <person name="Kwong W.K."/>
            <person name="Powell J.E."/>
            <person name="Whiteley M."/>
            <person name="Moran N.A."/>
        </authorList>
    </citation>
    <scope>NUCLEOTIDE SEQUENCE [LARGE SCALE GENOMIC DNA]</scope>
    <source>
        <strain evidence="1 2">PEB0171</strain>
    </source>
</reference>
<protein>
    <submittedName>
        <fullName evidence="1">Phage recombination protein Bet</fullName>
    </submittedName>
</protein>
<evidence type="ECO:0000313" key="2">
    <source>
        <dbReference type="Proteomes" id="UP000231094"/>
    </source>
</evidence>
<proteinExistence type="predicted"/>
<dbReference type="InterPro" id="IPR018330">
    <property type="entry name" value="RecT_fam"/>
</dbReference>
<dbReference type="GO" id="GO:0003677">
    <property type="term" value="F:DNA binding"/>
    <property type="evidence" value="ECO:0007669"/>
    <property type="project" value="InterPro"/>
</dbReference>
<dbReference type="NCBIfam" id="TIGR01913">
    <property type="entry name" value="bet_lambda"/>
    <property type="match status" value="1"/>
</dbReference>
<sequence>MSTQLVALANNLAKSFDLADGQGLIETLKKTAFKGAVTDEQMAALLIVANQYKLNPWTSEIYAFPSNGGITPVVGVDGWARIINANPQFDGMDFEQDTESCTCRIYRKDRTHPVSVTEFMDECKRNTQPWKSHPKRMLRHKAMIQAARLAFGFAGIYDEDEAERIKDAKEGVKPDELNPFRGDIDNPDRDKLIKEAEVIAQKGDIDLLRNHFKSLDKASRNIIGSDEMLRLSNIAKEIADQTIEADAVEVNDGTTN</sequence>
<dbReference type="GO" id="GO:0006310">
    <property type="term" value="P:DNA recombination"/>
    <property type="evidence" value="ECO:0007669"/>
    <property type="project" value="InterPro"/>
</dbReference>
<organism evidence="1 2">
    <name type="scientific">Snodgrassella alvi</name>
    <dbReference type="NCBI Taxonomy" id="1196083"/>
    <lineage>
        <taxon>Bacteria</taxon>
        <taxon>Pseudomonadati</taxon>
        <taxon>Pseudomonadota</taxon>
        <taxon>Betaproteobacteria</taxon>
        <taxon>Neisseriales</taxon>
        <taxon>Neisseriaceae</taxon>
        <taxon>Snodgrassella</taxon>
    </lineage>
</organism>
<accession>A0A2N9Y3L7</accession>
<dbReference type="Proteomes" id="UP000231094">
    <property type="component" value="Unassembled WGS sequence"/>
</dbReference>
<comment type="caution">
    <text evidence="1">The sequence shown here is derived from an EMBL/GenBank/DDBJ whole genome shotgun (WGS) entry which is preliminary data.</text>
</comment>
<gene>
    <name evidence="1" type="ORF">BHC47_06070</name>
</gene>
<dbReference type="Pfam" id="PF03837">
    <property type="entry name" value="RecT"/>
    <property type="match status" value="1"/>
</dbReference>
<dbReference type="AlphaFoldDB" id="A0A2N9Y3L7"/>
<name>A0A2N9Y3L7_9NEIS</name>
<dbReference type="EMBL" id="MEIV01000053">
    <property type="protein sequence ID" value="PIT62054.1"/>
    <property type="molecule type" value="Genomic_DNA"/>
</dbReference>
<dbReference type="RefSeq" id="WP_100117019.1">
    <property type="nucleotide sequence ID" value="NZ_MEIV01000053.1"/>
</dbReference>